<evidence type="ECO:0000313" key="2">
    <source>
        <dbReference type="Proteomes" id="UP000679247"/>
    </source>
</evidence>
<dbReference type="Proteomes" id="UP000679247">
    <property type="component" value="Chromosome"/>
</dbReference>
<evidence type="ECO:0000313" key="1">
    <source>
        <dbReference type="EMBL" id="QVY60120.1"/>
    </source>
</evidence>
<keyword evidence="2" id="KW-1185">Reference proteome</keyword>
<reference evidence="1 2" key="1">
    <citation type="submission" date="2021-03" db="EMBL/GenBank/DDBJ databases">
        <title>The first data on the complete genome of the tetrodotoxin-producing bacterium.</title>
        <authorList>
            <person name="Melnikova D.I."/>
            <person name="Nijland R."/>
            <person name="Magarlamov T.Y."/>
        </authorList>
    </citation>
    <scope>NUCLEOTIDE SEQUENCE [LARGE SCALE GENOMIC DNA]</scope>
    <source>
        <strain evidence="1 2">1839</strain>
    </source>
</reference>
<accession>A0ABX8F7M0</accession>
<dbReference type="EMBL" id="CP071709">
    <property type="protein sequence ID" value="QVY60120.1"/>
    <property type="molecule type" value="Genomic_DNA"/>
</dbReference>
<protein>
    <submittedName>
        <fullName evidence="1">Uncharacterized protein</fullName>
    </submittedName>
</protein>
<gene>
    <name evidence="1" type="ORF">J1899_13880</name>
</gene>
<sequence>MKDSRIDFNKIAHALNASMGKMIEENGQSYAGLDKLKHAQLELQQAMTFSFSKKSS</sequence>
<dbReference type="RefSeq" id="WP_161598839.1">
    <property type="nucleotide sequence ID" value="NZ_CANKUS010000015.1"/>
</dbReference>
<proteinExistence type="predicted"/>
<organism evidence="1 2">
    <name type="scientific">Cytobacillus gottheilii</name>
    <dbReference type="NCBI Taxonomy" id="859144"/>
    <lineage>
        <taxon>Bacteria</taxon>
        <taxon>Bacillati</taxon>
        <taxon>Bacillota</taxon>
        <taxon>Bacilli</taxon>
        <taxon>Bacillales</taxon>
        <taxon>Bacillaceae</taxon>
        <taxon>Cytobacillus</taxon>
    </lineage>
</organism>
<name>A0ABX8F7M0_9BACI</name>